<organism evidence="2 3">
    <name type="scientific">Polyplax serrata</name>
    <name type="common">Common mouse louse</name>
    <dbReference type="NCBI Taxonomy" id="468196"/>
    <lineage>
        <taxon>Eukaryota</taxon>
        <taxon>Metazoa</taxon>
        <taxon>Ecdysozoa</taxon>
        <taxon>Arthropoda</taxon>
        <taxon>Hexapoda</taxon>
        <taxon>Insecta</taxon>
        <taxon>Pterygota</taxon>
        <taxon>Neoptera</taxon>
        <taxon>Paraneoptera</taxon>
        <taxon>Psocodea</taxon>
        <taxon>Troctomorpha</taxon>
        <taxon>Phthiraptera</taxon>
        <taxon>Anoplura</taxon>
        <taxon>Polyplacidae</taxon>
        <taxon>Polyplax</taxon>
    </lineage>
</organism>
<reference evidence="2 3" key="1">
    <citation type="submission" date="2023-10" db="EMBL/GenBank/DDBJ databases">
        <title>Genomes of two closely related lineages of the louse Polyplax serrata with different host specificities.</title>
        <authorList>
            <person name="Martinu J."/>
            <person name="Tarabai H."/>
            <person name="Stefka J."/>
            <person name="Hypsa V."/>
        </authorList>
    </citation>
    <scope>NUCLEOTIDE SEQUENCE [LARGE SCALE GENOMIC DNA]</scope>
    <source>
        <strain evidence="2">HR10_N</strain>
    </source>
</reference>
<sequence length="61" mass="6723">MEIFQNHQTGSSNSFGKDERSYRQELNLSAGTGICSPPIEKSFSGLCENVLGDLTSYLVHE</sequence>
<dbReference type="AlphaFoldDB" id="A0AAN8S8H1"/>
<dbReference type="EMBL" id="JAWJWE010000038">
    <property type="protein sequence ID" value="KAK6623462.1"/>
    <property type="molecule type" value="Genomic_DNA"/>
</dbReference>
<evidence type="ECO:0000313" key="2">
    <source>
        <dbReference type="EMBL" id="KAK6623462.1"/>
    </source>
</evidence>
<evidence type="ECO:0000256" key="1">
    <source>
        <dbReference type="SAM" id="MobiDB-lite"/>
    </source>
</evidence>
<comment type="caution">
    <text evidence="2">The sequence shown here is derived from an EMBL/GenBank/DDBJ whole genome shotgun (WGS) entry which is preliminary data.</text>
</comment>
<name>A0AAN8S8H1_POLSC</name>
<feature type="compositionally biased region" description="Polar residues" evidence="1">
    <location>
        <begin position="1"/>
        <end position="15"/>
    </location>
</feature>
<gene>
    <name evidence="2" type="ORF">RUM43_009314</name>
</gene>
<proteinExistence type="predicted"/>
<evidence type="ECO:0000313" key="3">
    <source>
        <dbReference type="Proteomes" id="UP001372834"/>
    </source>
</evidence>
<feature type="region of interest" description="Disordered" evidence="1">
    <location>
        <begin position="1"/>
        <end position="20"/>
    </location>
</feature>
<protein>
    <submittedName>
        <fullName evidence="2">Uncharacterized protein</fullName>
    </submittedName>
</protein>
<dbReference type="Proteomes" id="UP001372834">
    <property type="component" value="Unassembled WGS sequence"/>
</dbReference>
<accession>A0AAN8S8H1</accession>